<reference evidence="1 2" key="1">
    <citation type="journal article" date="2014" name="Front. Microbiol.">
        <title>Phages of non-dairy lactococci: isolation and characterization of ?L47, a phage infecting the grass isolate Lactococcus lactis ssp. cremoris DPC6860.</title>
        <authorList>
            <person name="Cavanagh D."/>
            <person name="Guinane C.M."/>
            <person name="Neve H."/>
            <person name="Coffey A."/>
            <person name="Ross R.P."/>
            <person name="Fitzgerald G.F."/>
            <person name="McAuliffe O."/>
        </authorList>
    </citation>
    <scope>NUCLEOTIDE SEQUENCE [LARGE SCALE GENOMIC DNA]</scope>
</reference>
<evidence type="ECO:0000313" key="2">
    <source>
        <dbReference type="Proteomes" id="UP000018883"/>
    </source>
</evidence>
<dbReference type="GeneID" id="18503588"/>
<proteinExistence type="predicted"/>
<protein>
    <submittedName>
        <fullName evidence="1">Uncharacterized protein</fullName>
    </submittedName>
</protein>
<keyword evidence="2" id="KW-1185">Reference proteome</keyword>
<dbReference type="KEGG" id="vg:18503588"/>
<dbReference type="EMBL" id="KF926093">
    <property type="protein sequence ID" value="AHC94111.1"/>
    <property type="molecule type" value="Genomic_DNA"/>
</dbReference>
<dbReference type="Pfam" id="PF07852">
    <property type="entry name" value="DUF1642"/>
    <property type="match status" value="1"/>
</dbReference>
<name>V9VD30_9CAUD</name>
<dbReference type="Proteomes" id="UP000018883">
    <property type="component" value="Segment"/>
</dbReference>
<evidence type="ECO:0000313" key="1">
    <source>
        <dbReference type="EMBL" id="AHC94111.1"/>
    </source>
</evidence>
<sequence length="217" mass="25581">MTEFEEDLNRRMDLKEVPMYFTQSGCSMTRKTYIETSWIFDTYKNWRSDEAFQKMVELGGSYVLANKNLIDDNTKLVKEIADLKSQLEHQDLPVVKDFVAKWIEYIKEKDNNARGLLTDLDNMPDDVTEWLFSQENDDNINLILRAWLDGYTVEKPQMFYLRNKLTGMYLYKKPLGGYGEEPASSIKNLTDDFKFTQKEIDGMDVQSYEKKDEYKGE</sequence>
<accession>V9VD30</accession>
<dbReference type="InterPro" id="IPR012865">
    <property type="entry name" value="DUF1642"/>
</dbReference>
<gene>
    <name evidence="1" type="ORF">T548_0033</name>
</gene>
<dbReference type="RefSeq" id="YP_009006911.1">
    <property type="nucleotide sequence ID" value="NC_023574.1"/>
</dbReference>
<dbReference type="OrthoDB" id="12310at10239"/>
<organism evidence="1 2">
    <name type="scientific">Lactococcus phage phiL47</name>
    <dbReference type="NCBI Taxonomy" id="1412875"/>
    <lineage>
        <taxon>Viruses</taxon>
        <taxon>Duplodnaviria</taxon>
        <taxon>Heunggongvirae</taxon>
        <taxon>Uroviricota</taxon>
        <taxon>Caudoviricetes</taxon>
        <taxon>Audreyjarvisvirus</taxon>
        <taxon>Audreyjarvisvirus L47</taxon>
    </lineage>
</organism>